<accession>A0ABW4Z5J7</accession>
<reference evidence="5" key="1">
    <citation type="journal article" date="2019" name="Int. J. Syst. Evol. Microbiol.">
        <title>The Global Catalogue of Microorganisms (GCM) 10K type strain sequencing project: providing services to taxonomists for standard genome sequencing and annotation.</title>
        <authorList>
            <consortium name="The Broad Institute Genomics Platform"/>
            <consortium name="The Broad Institute Genome Sequencing Center for Infectious Disease"/>
            <person name="Wu L."/>
            <person name="Ma J."/>
        </authorList>
    </citation>
    <scope>NUCLEOTIDE SEQUENCE [LARGE SCALE GENOMIC DNA]</scope>
    <source>
        <strain evidence="5">CCM 7435</strain>
    </source>
</reference>
<dbReference type="RefSeq" id="WP_213355306.1">
    <property type="nucleotide sequence ID" value="NZ_JAHBGB010000043.1"/>
</dbReference>
<dbReference type="Gene3D" id="1.10.10.2690">
    <property type="match status" value="1"/>
</dbReference>
<evidence type="ECO:0000259" key="3">
    <source>
        <dbReference type="Pfam" id="PF16509"/>
    </source>
</evidence>
<dbReference type="InterPro" id="IPR032428">
    <property type="entry name" value="TrfB"/>
</dbReference>
<evidence type="ECO:0000256" key="1">
    <source>
        <dbReference type="ARBA" id="ARBA00023015"/>
    </source>
</evidence>
<comment type="caution">
    <text evidence="4">The sequence shown here is derived from an EMBL/GenBank/DDBJ whole genome shotgun (WGS) entry which is preliminary data.</text>
</comment>
<keyword evidence="1" id="KW-0805">Transcription regulation</keyword>
<dbReference type="GO" id="GO:0003677">
    <property type="term" value="F:DNA binding"/>
    <property type="evidence" value="ECO:0007669"/>
    <property type="project" value="UniProtKB-KW"/>
</dbReference>
<evidence type="ECO:0000313" key="4">
    <source>
        <dbReference type="EMBL" id="MFD2143825.1"/>
    </source>
</evidence>
<dbReference type="EMBL" id="JBHUHD010000005">
    <property type="protein sequence ID" value="MFD2143825.1"/>
    <property type="molecule type" value="Genomic_DNA"/>
</dbReference>
<dbReference type="Proteomes" id="UP001597299">
    <property type="component" value="Unassembled WGS sequence"/>
</dbReference>
<gene>
    <name evidence="4" type="ORF">ACFSNC_26110</name>
</gene>
<name>A0ABW4Z5J7_9HYPH</name>
<proteinExistence type="predicted"/>
<protein>
    <submittedName>
        <fullName evidence="4">TrfB-related DNA-binding protein</fullName>
    </submittedName>
</protein>
<dbReference type="Pfam" id="PF16509">
    <property type="entry name" value="KORA"/>
    <property type="match status" value="1"/>
</dbReference>
<evidence type="ECO:0000313" key="5">
    <source>
        <dbReference type="Proteomes" id="UP001597299"/>
    </source>
</evidence>
<dbReference type="InterPro" id="IPR053721">
    <property type="entry name" value="Fimbrial_Adhesin_Reg"/>
</dbReference>
<sequence length="100" mass="11322">MATRRSLTKRDFDATVKRLNISEQAAEMARRVLVSNEQQSTVAAAYSVTISAVSHQVGRVWRAYVESLEIPPGHEKITAVLPADKAEIVRTWERDSRRTR</sequence>
<keyword evidence="5" id="KW-1185">Reference proteome</keyword>
<keyword evidence="4" id="KW-0238">DNA-binding</keyword>
<keyword evidence="2" id="KW-0804">Transcription</keyword>
<feature type="domain" description="TrfB transcriptional repressor protein" evidence="3">
    <location>
        <begin position="7"/>
        <end position="90"/>
    </location>
</feature>
<organism evidence="4 5">
    <name type="scientific">Ancylobacter oerskovii</name>
    <dbReference type="NCBI Taxonomy" id="459519"/>
    <lineage>
        <taxon>Bacteria</taxon>
        <taxon>Pseudomonadati</taxon>
        <taxon>Pseudomonadota</taxon>
        <taxon>Alphaproteobacteria</taxon>
        <taxon>Hyphomicrobiales</taxon>
        <taxon>Xanthobacteraceae</taxon>
        <taxon>Ancylobacter</taxon>
    </lineage>
</organism>
<evidence type="ECO:0000256" key="2">
    <source>
        <dbReference type="ARBA" id="ARBA00023163"/>
    </source>
</evidence>